<dbReference type="InterPro" id="IPR052009">
    <property type="entry name" value="Archaemetzincin"/>
</dbReference>
<evidence type="ECO:0000256" key="5">
    <source>
        <dbReference type="ARBA" id="ARBA00022801"/>
    </source>
</evidence>
<dbReference type="CDD" id="cd11375">
    <property type="entry name" value="Peptidase_M54"/>
    <property type="match status" value="1"/>
</dbReference>
<keyword evidence="12" id="KW-1185">Reference proteome</keyword>
<organism evidence="11 12">
    <name type="scientific">Gorilla gorilla gorilla</name>
    <name type="common">Western lowland gorilla</name>
    <dbReference type="NCBI Taxonomy" id="9595"/>
    <lineage>
        <taxon>Eukaryota</taxon>
        <taxon>Metazoa</taxon>
        <taxon>Chordata</taxon>
        <taxon>Craniata</taxon>
        <taxon>Vertebrata</taxon>
        <taxon>Euteleostomi</taxon>
        <taxon>Mammalia</taxon>
        <taxon>Eutheria</taxon>
        <taxon>Euarchontoglires</taxon>
        <taxon>Primates</taxon>
        <taxon>Haplorrhini</taxon>
        <taxon>Catarrhini</taxon>
        <taxon>Hominidae</taxon>
        <taxon>Gorilla</taxon>
    </lineage>
</organism>
<reference evidence="11 12" key="2">
    <citation type="journal article" date="2012" name="Nature">
        <title>Insights into hominid evolution from the gorilla genome sequence.</title>
        <authorList>
            <person name="Scally A."/>
            <person name="Dutheil J.Y."/>
            <person name="Hillier L.W."/>
            <person name="Jordan G.E."/>
            <person name="Goodhead I."/>
            <person name="Herrero J."/>
            <person name="Hobolth A."/>
            <person name="Lappalainen T."/>
            <person name="Mailund T."/>
            <person name="Marques-Bonet T."/>
            <person name="McCarthy S."/>
            <person name="Montgomery S.H."/>
            <person name="Schwalie P.C."/>
            <person name="Tang Y.A."/>
            <person name="Ward M.C."/>
            <person name="Xue Y."/>
            <person name="Yngvadottir B."/>
            <person name="Alkan C."/>
            <person name="Andersen L.N."/>
            <person name="Ayub Q."/>
            <person name="Ball E.V."/>
            <person name="Beal K."/>
            <person name="Bradley B.J."/>
            <person name="Chen Y."/>
            <person name="Clee C.M."/>
            <person name="Fitzgerald S."/>
            <person name="Graves T.A."/>
            <person name="Gu Y."/>
            <person name="Heath P."/>
            <person name="Heger A."/>
            <person name="Karakoc E."/>
            <person name="Kolb-Kokocinski A."/>
            <person name="Laird G.K."/>
            <person name="Lunter G."/>
            <person name="Meader S."/>
            <person name="Mort M."/>
            <person name="Mullikin J.C."/>
            <person name="Munch K."/>
            <person name="O'Connor T.D."/>
            <person name="Phillips A.D."/>
            <person name="Prado-Martinez J."/>
            <person name="Rogers A.S."/>
            <person name="Sajjadian S."/>
            <person name="Schmidt D."/>
            <person name="Shaw K."/>
            <person name="Simpson J.T."/>
            <person name="Stenson P.D."/>
            <person name="Turner D.J."/>
            <person name="Vigilant L."/>
            <person name="Vilella A.J."/>
            <person name="Whitener W."/>
            <person name="Zhu B."/>
            <person name="Cooper D.N."/>
            <person name="de Jong P."/>
            <person name="Dermitzakis E.T."/>
            <person name="Eichler E.E."/>
            <person name="Flicek P."/>
            <person name="Goldman N."/>
            <person name="Mundy N.I."/>
            <person name="Ning Z."/>
            <person name="Odom D.T."/>
            <person name="Ponting C.P."/>
            <person name="Quail M.A."/>
            <person name="Ryder O.A."/>
            <person name="Searle S.M."/>
            <person name="Warren W.C."/>
            <person name="Wilson R.K."/>
            <person name="Schierup M.H."/>
            <person name="Rogers J."/>
            <person name="Tyler-Smith C."/>
            <person name="Durbin R."/>
        </authorList>
    </citation>
    <scope>NUCLEOTIDE SEQUENCE [LARGE SCALE GENOMIC DNA]</scope>
</reference>
<evidence type="ECO:0000313" key="11">
    <source>
        <dbReference type="Ensembl" id="ENSGGOP00000041680.1"/>
    </source>
</evidence>
<dbReference type="EMBL" id="CABD030036510">
    <property type="status" value="NOT_ANNOTATED_CDS"/>
    <property type="molecule type" value="Genomic_DNA"/>
</dbReference>
<comment type="similarity">
    <text evidence="2">Belongs to the peptidase M54 family.</text>
</comment>
<accession>A0A2I2Z3U5</accession>
<dbReference type="InterPro" id="IPR012962">
    <property type="entry name" value="Pept_M54_archaemetzincn"/>
</dbReference>
<keyword evidence="6" id="KW-0862">Zinc</keyword>
<dbReference type="Ensembl" id="ENSGGOT00000057401.1">
    <property type="protein sequence ID" value="ENSGGOP00000041680.1"/>
    <property type="gene ID" value="ENSGGOG00000043982.1"/>
</dbReference>
<reference evidence="12" key="1">
    <citation type="submission" date="2011-05" db="EMBL/GenBank/DDBJ databases">
        <title>Insights into the evolution of the great apes provided by the gorilla genome.</title>
        <authorList>
            <person name="Scally A."/>
        </authorList>
    </citation>
    <scope>NUCLEOTIDE SEQUENCE [LARGE SCALE GENOMIC DNA]</scope>
</reference>
<dbReference type="GO" id="GO:0006508">
    <property type="term" value="P:proteolysis"/>
    <property type="evidence" value="ECO:0007669"/>
    <property type="project" value="UniProtKB-KW"/>
</dbReference>
<comment type="cofactor">
    <cofactor evidence="1">
        <name>Zn(2+)</name>
        <dbReference type="ChEBI" id="CHEBI:29105"/>
    </cofactor>
</comment>
<name>A0A2I2Z3U5_GORGO</name>
<evidence type="ECO:0000256" key="2">
    <source>
        <dbReference type="ARBA" id="ARBA00006954"/>
    </source>
</evidence>
<evidence type="ECO:0000256" key="9">
    <source>
        <dbReference type="ARBA" id="ARBA00040634"/>
    </source>
</evidence>
<evidence type="ECO:0000256" key="1">
    <source>
        <dbReference type="ARBA" id="ARBA00001947"/>
    </source>
</evidence>
<dbReference type="GO" id="GO:0008237">
    <property type="term" value="F:metallopeptidase activity"/>
    <property type="evidence" value="ECO:0007669"/>
    <property type="project" value="UniProtKB-KW"/>
</dbReference>
<dbReference type="InParanoid" id="A0A2I2Z3U5"/>
<dbReference type="PANTHER" id="PTHR32205">
    <property type="entry name" value="ARCHAEMETZINCIN-2-RELATED"/>
    <property type="match status" value="1"/>
</dbReference>
<protein>
    <recommendedName>
        <fullName evidence="9">Archaemetzincin-2</fullName>
    </recommendedName>
    <alternativeName>
        <fullName evidence="10">Archeobacterial metalloproteinase-like protein 2</fullName>
    </alternativeName>
</protein>
<keyword evidence="3" id="KW-0645">Protease</keyword>
<dbReference type="GO" id="GO:0046872">
    <property type="term" value="F:metal ion binding"/>
    <property type="evidence" value="ECO:0007669"/>
    <property type="project" value="UniProtKB-KW"/>
</dbReference>
<dbReference type="Bgee" id="ENSGGOG00000043982">
    <property type="expression patterns" value="Expressed in testis and 6 other cell types or tissues"/>
</dbReference>
<keyword evidence="4" id="KW-0479">Metal-binding</keyword>
<dbReference type="Proteomes" id="UP000001519">
    <property type="component" value="Chromosome 5"/>
</dbReference>
<reference evidence="11" key="4">
    <citation type="submission" date="2025-09" db="UniProtKB">
        <authorList>
            <consortium name="Ensembl"/>
        </authorList>
    </citation>
    <scope>IDENTIFICATION</scope>
</reference>
<evidence type="ECO:0000256" key="10">
    <source>
        <dbReference type="ARBA" id="ARBA00043240"/>
    </source>
</evidence>
<keyword evidence="7" id="KW-0482">Metalloprotease</keyword>
<reference evidence="11" key="3">
    <citation type="submission" date="2025-08" db="UniProtKB">
        <authorList>
            <consortium name="Ensembl"/>
        </authorList>
    </citation>
    <scope>IDENTIFICATION</scope>
</reference>
<dbReference type="PANTHER" id="PTHR32205:SF5">
    <property type="entry name" value="ARCHAEMETZINCIN-2"/>
    <property type="match status" value="1"/>
</dbReference>
<dbReference type="Gene3D" id="3.40.390.10">
    <property type="entry name" value="Collagenase (Catalytic Domain)"/>
    <property type="match status" value="1"/>
</dbReference>
<evidence type="ECO:0000256" key="3">
    <source>
        <dbReference type="ARBA" id="ARBA00022670"/>
    </source>
</evidence>
<comment type="function">
    <text evidence="8">Probable zinc metalloprotease.</text>
</comment>
<sequence length="179" mass="20733">MQIVRYSEQTLKTALISKNPVLVSQCEKLDAGEQRLMNEAFQPANWITSHPEAPQDFEQFFSNPYRKTPSPDKRSIYIQIISEEYIKWLTGYCKAYFYRLRVKLLEPVPVSTTRCSFRVNENTQNLQIHAGDILKFLKKKKPEDAFCVVGITMIHLYPRDSWNFVFGQASLTDGTGEVD</sequence>
<dbReference type="InterPro" id="IPR024079">
    <property type="entry name" value="MetalloPept_cat_dom_sf"/>
</dbReference>
<dbReference type="EMBL" id="CABD030036511">
    <property type="status" value="NOT_ANNOTATED_CDS"/>
    <property type="molecule type" value="Genomic_DNA"/>
</dbReference>
<dbReference type="AlphaFoldDB" id="A0A2I2Z3U5"/>
<keyword evidence="5" id="KW-0378">Hydrolase</keyword>
<evidence type="ECO:0000256" key="4">
    <source>
        <dbReference type="ARBA" id="ARBA00022723"/>
    </source>
</evidence>
<dbReference type="OMA" id="ITMIELY"/>
<evidence type="ECO:0000256" key="6">
    <source>
        <dbReference type="ARBA" id="ARBA00022833"/>
    </source>
</evidence>
<proteinExistence type="inferred from homology"/>
<evidence type="ECO:0000256" key="8">
    <source>
        <dbReference type="ARBA" id="ARBA00024316"/>
    </source>
</evidence>
<dbReference type="GeneTree" id="ENSGT00530000063996"/>
<evidence type="ECO:0000256" key="7">
    <source>
        <dbReference type="ARBA" id="ARBA00023049"/>
    </source>
</evidence>
<evidence type="ECO:0000313" key="12">
    <source>
        <dbReference type="Proteomes" id="UP000001519"/>
    </source>
</evidence>